<keyword evidence="4" id="KW-1185">Reference proteome</keyword>
<dbReference type="STRING" id="1313296.SAMN05661091_1859"/>
<evidence type="ECO:0000313" key="3">
    <source>
        <dbReference type="EMBL" id="SMF80635.1"/>
    </source>
</evidence>
<dbReference type="EMBL" id="LT840184">
    <property type="protein sequence ID" value="SMF80635.1"/>
    <property type="molecule type" value="Genomic_DNA"/>
</dbReference>
<dbReference type="InterPro" id="IPR043751">
    <property type="entry name" value="DUF5696"/>
</dbReference>
<evidence type="ECO:0000313" key="4">
    <source>
        <dbReference type="Proteomes" id="UP000192940"/>
    </source>
</evidence>
<name>A0A1X7H6T0_9BACL</name>
<accession>A0A1X7H6T0</accession>
<feature type="signal peptide" evidence="2">
    <location>
        <begin position="1"/>
        <end position="24"/>
    </location>
</feature>
<feature type="region of interest" description="Disordered" evidence="1">
    <location>
        <begin position="241"/>
        <end position="261"/>
    </location>
</feature>
<organism evidence="3 4">
    <name type="scientific">Paenibacillus uliginis N3/975</name>
    <dbReference type="NCBI Taxonomy" id="1313296"/>
    <lineage>
        <taxon>Bacteria</taxon>
        <taxon>Bacillati</taxon>
        <taxon>Bacillota</taxon>
        <taxon>Bacilli</taxon>
        <taxon>Bacillales</taxon>
        <taxon>Paenibacillaceae</taxon>
        <taxon>Paenibacillus</taxon>
    </lineage>
</organism>
<evidence type="ECO:0000256" key="1">
    <source>
        <dbReference type="SAM" id="MobiDB-lite"/>
    </source>
</evidence>
<protein>
    <submittedName>
        <fullName evidence="3">Uncharacterized protein</fullName>
    </submittedName>
</protein>
<evidence type="ECO:0000256" key="2">
    <source>
        <dbReference type="SAM" id="SignalP"/>
    </source>
</evidence>
<proteinExistence type="predicted"/>
<sequence>MSNVTGWRRLAVLALLLVIMTVTACKSSPDGSVQPVGDDTRTKKVSLTPDTALKVLTAADQVKPQIPGLDPVLENDYLRLYISKETAEIAVLDKRSGQVWRSNPDSSGDKLASPYLKGKLSSQISFVYLTRNGQNKDYDSFNNSVKFKQFEIQVTEMNVTVTYQFGDPNKGLESVPLMVSKERFEERLLSRLDDPEDQEQLKIRYKFNESQNVYERREIPKAVVKKLLALFEKMEYTEDDLAIDNGEGGEGGAESETEGGNPKFSVALSYTLDGDHLVASVDTNTLKEETPPYRVHTLSLLENFGAAGKEDEGYIFLPDGSGTLIPLNSGRKLAQPIQMPVYGEDSAKYVKEKFNSIFPNRLPVFGMKKNDAAFLAVIEEGDGLAWLSADISGRLHEFNTVSSQFIILPKDEVRLSNNEIMHKTPRETYRGQLRIRYAFLNGDQANYAGMAGSYRSYLETAYGMKKIQGEGDTPFYLELIGSVPKMKNMLGFPYESLVPLTKLEQAEEIVDELYRNQIKNIRVNYKGWFNNGINHEFPSGIAMDSVIGSKEDWRQLVEKLQKNGGGFYPDTAFQHVYHPSGGFSPGKDSAQYISRRYAKIHEFDRAAYFRHTELLQYYLLSPRKLQETVDHFMTDYAKWNPGSLSLRDLGSELYSDFRRNGELTREQSKALITSELDKIYERVPDLMMNGGNAYALPYASHVLGVPEKSNEYQLAGESVPFNQMVLHGYVEYTGSPFNMADDQDVRVSILRSVETGANVYFSWFYGDPSALKDTRFSYLYSNQYKQWVQEAVSAYGEVNAVLKKVRGQAITGHEKLSERVYRTTYESGLQVIVNYRKEAVTVEGKTIQGNGYIVEGG</sequence>
<dbReference type="Proteomes" id="UP000192940">
    <property type="component" value="Chromosome I"/>
</dbReference>
<feature type="chain" id="PRO_5039303232" evidence="2">
    <location>
        <begin position="25"/>
        <end position="857"/>
    </location>
</feature>
<dbReference type="AlphaFoldDB" id="A0A1X7H6T0"/>
<gene>
    <name evidence="3" type="ORF">SAMN05661091_1859</name>
</gene>
<dbReference type="RefSeq" id="WP_208918727.1">
    <property type="nucleotide sequence ID" value="NZ_LT840184.1"/>
</dbReference>
<keyword evidence="2" id="KW-0732">Signal</keyword>
<reference evidence="3 4" key="1">
    <citation type="submission" date="2017-04" db="EMBL/GenBank/DDBJ databases">
        <authorList>
            <person name="Afonso C.L."/>
            <person name="Miller P.J."/>
            <person name="Scott M.A."/>
            <person name="Spackman E."/>
            <person name="Goraichik I."/>
            <person name="Dimitrov K.M."/>
            <person name="Suarez D.L."/>
            <person name="Swayne D.E."/>
        </authorList>
    </citation>
    <scope>NUCLEOTIDE SEQUENCE [LARGE SCALE GENOMIC DNA]</scope>
    <source>
        <strain evidence="3 4">N3/975</strain>
    </source>
</reference>
<dbReference type="Pfam" id="PF18952">
    <property type="entry name" value="DUF5696"/>
    <property type="match status" value="1"/>
</dbReference>